<dbReference type="Proteomes" id="UP000001596">
    <property type="component" value="Plasmid pAtS4e"/>
</dbReference>
<evidence type="ECO:0000313" key="12">
    <source>
        <dbReference type="Proteomes" id="UP000001596"/>
    </source>
</evidence>
<evidence type="ECO:0000256" key="4">
    <source>
        <dbReference type="ARBA" id="ARBA00022692"/>
    </source>
</evidence>
<dbReference type="GO" id="GO:0015031">
    <property type="term" value="P:protein transport"/>
    <property type="evidence" value="ECO:0007669"/>
    <property type="project" value="UniProtKB-KW"/>
</dbReference>
<feature type="transmembrane region" description="Helical" evidence="9">
    <location>
        <begin position="96"/>
        <end position="121"/>
    </location>
</feature>
<keyword evidence="5" id="KW-0571">Peptide transport</keyword>
<geneLocation type="plasmid" evidence="11 12">
    <name>pAtS4e</name>
</geneLocation>
<keyword evidence="11" id="KW-0614">Plasmid</keyword>
<accession>B9K4G0</accession>
<dbReference type="SUPFAM" id="SSF161098">
    <property type="entry name" value="MetI-like"/>
    <property type="match status" value="1"/>
</dbReference>
<keyword evidence="8 9" id="KW-0472">Membrane</keyword>
<dbReference type="InterPro" id="IPR035906">
    <property type="entry name" value="MetI-like_sf"/>
</dbReference>
<dbReference type="Gene3D" id="1.10.3720.10">
    <property type="entry name" value="MetI-like"/>
    <property type="match status" value="1"/>
</dbReference>
<evidence type="ECO:0000256" key="8">
    <source>
        <dbReference type="ARBA" id="ARBA00023136"/>
    </source>
</evidence>
<proteinExistence type="inferred from homology"/>
<keyword evidence="2 9" id="KW-0813">Transport</keyword>
<evidence type="ECO:0000256" key="6">
    <source>
        <dbReference type="ARBA" id="ARBA00022927"/>
    </source>
</evidence>
<dbReference type="CDD" id="cd06261">
    <property type="entry name" value="TM_PBP2"/>
    <property type="match status" value="1"/>
</dbReference>
<evidence type="ECO:0000256" key="3">
    <source>
        <dbReference type="ARBA" id="ARBA00022475"/>
    </source>
</evidence>
<evidence type="ECO:0000256" key="7">
    <source>
        <dbReference type="ARBA" id="ARBA00022989"/>
    </source>
</evidence>
<dbReference type="GO" id="GO:0015833">
    <property type="term" value="P:peptide transport"/>
    <property type="evidence" value="ECO:0007669"/>
    <property type="project" value="UniProtKB-KW"/>
</dbReference>
<keyword evidence="7 9" id="KW-1133">Transmembrane helix</keyword>
<dbReference type="Pfam" id="PF00528">
    <property type="entry name" value="BPD_transp_1"/>
    <property type="match status" value="1"/>
</dbReference>
<comment type="similarity">
    <text evidence="9">Belongs to the binding-protein-dependent transport system permease family.</text>
</comment>
<keyword evidence="3" id="KW-1003">Cell membrane</keyword>
<feature type="domain" description="ABC transmembrane type-1" evidence="10">
    <location>
        <begin position="94"/>
        <end position="284"/>
    </location>
</feature>
<dbReference type="HOGENOM" id="CLU_028518_1_1_5"/>
<evidence type="ECO:0000256" key="2">
    <source>
        <dbReference type="ARBA" id="ARBA00022448"/>
    </source>
</evidence>
<feature type="transmembrane region" description="Helical" evidence="9">
    <location>
        <begin position="34"/>
        <end position="55"/>
    </location>
</feature>
<dbReference type="PROSITE" id="PS50928">
    <property type="entry name" value="ABC_TM1"/>
    <property type="match status" value="1"/>
</dbReference>
<dbReference type="GO" id="GO:0005886">
    <property type="term" value="C:plasma membrane"/>
    <property type="evidence" value="ECO:0007669"/>
    <property type="project" value="UniProtKB-SubCell"/>
</dbReference>
<gene>
    <name evidence="11" type="primary">dppC</name>
    <name evidence="11" type="ordered locus">Avi_7018</name>
</gene>
<dbReference type="KEGG" id="avi:Avi_7018"/>
<dbReference type="AlphaFoldDB" id="B9K4G0"/>
<feature type="transmembrane region" description="Helical" evidence="9">
    <location>
        <begin position="215"/>
        <end position="240"/>
    </location>
</feature>
<dbReference type="eggNOG" id="COG1173">
    <property type="taxonomic scope" value="Bacteria"/>
</dbReference>
<keyword evidence="12" id="KW-1185">Reference proteome</keyword>
<organism evidence="11 12">
    <name type="scientific">Allorhizobium ampelinum (strain ATCC BAA-846 / DSM 112012 / S4)</name>
    <name type="common">Agrobacterium vitis (strain S4)</name>
    <dbReference type="NCBI Taxonomy" id="311402"/>
    <lineage>
        <taxon>Bacteria</taxon>
        <taxon>Pseudomonadati</taxon>
        <taxon>Pseudomonadota</taxon>
        <taxon>Alphaproteobacteria</taxon>
        <taxon>Hyphomicrobiales</taxon>
        <taxon>Rhizobiaceae</taxon>
        <taxon>Rhizobium/Agrobacterium group</taxon>
        <taxon>Allorhizobium</taxon>
        <taxon>Allorhizobium ampelinum</taxon>
    </lineage>
</organism>
<evidence type="ECO:0000256" key="9">
    <source>
        <dbReference type="RuleBase" id="RU363032"/>
    </source>
</evidence>
<feature type="transmembrane region" description="Helical" evidence="9">
    <location>
        <begin position="263"/>
        <end position="284"/>
    </location>
</feature>
<protein>
    <submittedName>
        <fullName evidence="11">ABC transporter membrane spanning protein (Dipeptide)</fullName>
    </submittedName>
</protein>
<evidence type="ECO:0000256" key="5">
    <source>
        <dbReference type="ARBA" id="ARBA00022856"/>
    </source>
</evidence>
<dbReference type="InterPro" id="IPR000515">
    <property type="entry name" value="MetI-like"/>
</dbReference>
<dbReference type="PANTHER" id="PTHR43386:SF1">
    <property type="entry name" value="D,D-DIPEPTIDE TRANSPORT SYSTEM PERMEASE PROTEIN DDPC-RELATED"/>
    <property type="match status" value="1"/>
</dbReference>
<evidence type="ECO:0000313" key="11">
    <source>
        <dbReference type="EMBL" id="ACM39758.1"/>
    </source>
</evidence>
<evidence type="ECO:0000256" key="1">
    <source>
        <dbReference type="ARBA" id="ARBA00004651"/>
    </source>
</evidence>
<dbReference type="InterPro" id="IPR050366">
    <property type="entry name" value="BP-dependent_transpt_permease"/>
</dbReference>
<evidence type="ECO:0000259" key="10">
    <source>
        <dbReference type="PROSITE" id="PS50928"/>
    </source>
</evidence>
<reference evidence="11 12" key="1">
    <citation type="journal article" date="2009" name="J. Bacteriol.">
        <title>Genome sequences of three Agrobacterium biovars help elucidate the evolution of multichromosome genomes in bacteria.</title>
        <authorList>
            <person name="Slater S.C."/>
            <person name="Goldman B.S."/>
            <person name="Goodner B."/>
            <person name="Setubal J.C."/>
            <person name="Farrand S.K."/>
            <person name="Nester E.W."/>
            <person name="Burr T.J."/>
            <person name="Banta L."/>
            <person name="Dickerman A.W."/>
            <person name="Paulsen I."/>
            <person name="Otten L."/>
            <person name="Suen G."/>
            <person name="Welch R."/>
            <person name="Almeida N.F."/>
            <person name="Arnold F."/>
            <person name="Burton O.T."/>
            <person name="Du Z."/>
            <person name="Ewing A."/>
            <person name="Godsy E."/>
            <person name="Heisel S."/>
            <person name="Houmiel K.L."/>
            <person name="Jhaveri J."/>
            <person name="Lu J."/>
            <person name="Miller N.M."/>
            <person name="Norton S."/>
            <person name="Chen Q."/>
            <person name="Phoolcharoen W."/>
            <person name="Ohlin V."/>
            <person name="Ondrusek D."/>
            <person name="Pride N."/>
            <person name="Stricklin S.L."/>
            <person name="Sun J."/>
            <person name="Wheeler C."/>
            <person name="Wilson L."/>
            <person name="Zhu H."/>
            <person name="Wood D.W."/>
        </authorList>
    </citation>
    <scope>NUCLEOTIDE SEQUENCE [LARGE SCALE GENOMIC DNA]</scope>
    <source>
        <strain evidence="12">S4 / ATCC BAA-846</strain>
        <plasmid evidence="11 12">pAtS4e</plasmid>
    </source>
</reference>
<keyword evidence="4 9" id="KW-0812">Transmembrane</keyword>
<dbReference type="EMBL" id="CP000638">
    <property type="protein sequence ID" value="ACM39758.1"/>
    <property type="molecule type" value="Genomic_DNA"/>
</dbReference>
<sequence length="300" mass="32363">MNLMSRKGYDFSRFFSQRNIMRSFFGQIFRDSEMAAGTIILVVLFAIAVFGPMVWHFDPLEVDILTALSPPDWSHPMGTDDVGRDVLARFMSGARVSLAVSCAVTVLATLLGGGLGLVAGFSGGWFDLAVSRIMDAILSFPPLILAMAVAIGLGPGVISAVFGIVLAAIPWFYRLLRSEVLRIRNLSYIDAARALGVSRLSILRRHVLPQAVSTVLIQASSVFSFAILTLAALGFVGLGIQPPLPEWGTMITEGLAYALTGQWWLGLFPGLGIFLLAASANLIADRLREYYDPKSAKGGH</sequence>
<keyword evidence="6" id="KW-0653">Protein transport</keyword>
<comment type="subcellular location">
    <subcellularLocation>
        <location evidence="1 9">Cell membrane</location>
        <topology evidence="1 9">Multi-pass membrane protein</topology>
    </subcellularLocation>
</comment>
<dbReference type="PANTHER" id="PTHR43386">
    <property type="entry name" value="OLIGOPEPTIDE TRANSPORT SYSTEM PERMEASE PROTEIN APPC"/>
    <property type="match status" value="1"/>
</dbReference>
<dbReference type="GO" id="GO:0055085">
    <property type="term" value="P:transmembrane transport"/>
    <property type="evidence" value="ECO:0007669"/>
    <property type="project" value="InterPro"/>
</dbReference>
<name>B9K4G0_ALLAM</name>